<evidence type="ECO:0000313" key="2">
    <source>
        <dbReference type="Proteomes" id="UP000265520"/>
    </source>
</evidence>
<comment type="caution">
    <text evidence="1">The sequence shown here is derived from an EMBL/GenBank/DDBJ whole genome shotgun (WGS) entry which is preliminary data.</text>
</comment>
<organism evidence="1 2">
    <name type="scientific">Trifolium medium</name>
    <dbReference type="NCBI Taxonomy" id="97028"/>
    <lineage>
        <taxon>Eukaryota</taxon>
        <taxon>Viridiplantae</taxon>
        <taxon>Streptophyta</taxon>
        <taxon>Embryophyta</taxon>
        <taxon>Tracheophyta</taxon>
        <taxon>Spermatophyta</taxon>
        <taxon>Magnoliopsida</taxon>
        <taxon>eudicotyledons</taxon>
        <taxon>Gunneridae</taxon>
        <taxon>Pentapetalae</taxon>
        <taxon>rosids</taxon>
        <taxon>fabids</taxon>
        <taxon>Fabales</taxon>
        <taxon>Fabaceae</taxon>
        <taxon>Papilionoideae</taxon>
        <taxon>50 kb inversion clade</taxon>
        <taxon>NPAAA clade</taxon>
        <taxon>Hologalegina</taxon>
        <taxon>IRL clade</taxon>
        <taxon>Trifolieae</taxon>
        <taxon>Trifolium</taxon>
    </lineage>
</organism>
<dbReference type="EMBL" id="LXQA010028878">
    <property type="protein sequence ID" value="MCH95059.1"/>
    <property type="molecule type" value="Genomic_DNA"/>
</dbReference>
<evidence type="ECO:0000313" key="1">
    <source>
        <dbReference type="EMBL" id="MCH95059.1"/>
    </source>
</evidence>
<reference evidence="1 2" key="1">
    <citation type="journal article" date="2018" name="Front. Plant Sci.">
        <title>Red Clover (Trifolium pratense) and Zigzag Clover (T. medium) - A Picture of Genomic Similarities and Differences.</title>
        <authorList>
            <person name="Dluhosova J."/>
            <person name="Istvanek J."/>
            <person name="Nedelnik J."/>
            <person name="Repkova J."/>
        </authorList>
    </citation>
    <scope>NUCLEOTIDE SEQUENCE [LARGE SCALE GENOMIC DNA]</scope>
    <source>
        <strain evidence="2">cv. 10/8</strain>
        <tissue evidence="1">Leaf</tissue>
    </source>
</reference>
<dbReference type="AlphaFoldDB" id="A0A392N7A6"/>
<proteinExistence type="predicted"/>
<dbReference type="PANTHER" id="PTHR35736">
    <property type="entry name" value="EXPRESSED PROTEIN"/>
    <property type="match status" value="1"/>
</dbReference>
<dbReference type="PANTHER" id="PTHR35736:SF1">
    <property type="entry name" value="EXPRESSED PROTEIN"/>
    <property type="match status" value="1"/>
</dbReference>
<dbReference type="InterPro" id="IPR056712">
    <property type="entry name" value="DUF7810"/>
</dbReference>
<name>A0A392N7A6_9FABA</name>
<dbReference type="Proteomes" id="UP000265520">
    <property type="component" value="Unassembled WGS sequence"/>
</dbReference>
<sequence length="121" mass="13161">PNVFGELMRVLISPSKDVEAAVNWVIGGEENPDISLHMRMQTNSCGIVTFGKSCDDGSKTSKGVTIVDDVPFGFMLSNIAVEDCLNSEVYIDVVAPSSLPPNHNTLNSKTCLQIINKYQRS</sequence>
<accession>A0A392N7A6</accession>
<protein>
    <submittedName>
        <fullName evidence="1">Uncharacterized protein</fullName>
    </submittedName>
</protein>
<dbReference type="Pfam" id="PF25102">
    <property type="entry name" value="DUF7810"/>
    <property type="match status" value="1"/>
</dbReference>
<feature type="non-terminal residue" evidence="1">
    <location>
        <position position="1"/>
    </location>
</feature>
<keyword evidence="2" id="KW-1185">Reference proteome</keyword>